<dbReference type="Proteomes" id="UP000667349">
    <property type="component" value="Unassembled WGS sequence"/>
</dbReference>
<feature type="non-terminal residue" evidence="8">
    <location>
        <position position="1"/>
    </location>
</feature>
<keyword evidence="4 7" id="KW-0732">Signal</keyword>
<dbReference type="PANTHER" id="PTHR10009:SF7">
    <property type="entry name" value="GH10609P-RELATED"/>
    <property type="match status" value="1"/>
</dbReference>
<keyword evidence="6" id="KW-1133">Transmembrane helix</keyword>
<feature type="signal peptide" evidence="7">
    <location>
        <begin position="1"/>
        <end position="19"/>
    </location>
</feature>
<dbReference type="InterPro" id="IPR017996">
    <property type="entry name" value="MRJP/yellow-related"/>
</dbReference>
<dbReference type="InterPro" id="IPR011042">
    <property type="entry name" value="6-blade_b-propeller_TolB-like"/>
</dbReference>
<dbReference type="AlphaFoldDB" id="A0A836FB65"/>
<keyword evidence="9" id="KW-1185">Reference proteome</keyword>
<evidence type="ECO:0000256" key="1">
    <source>
        <dbReference type="ARBA" id="ARBA00004613"/>
    </source>
</evidence>
<feature type="transmembrane region" description="Helical" evidence="6">
    <location>
        <begin position="104"/>
        <end position="127"/>
    </location>
</feature>
<dbReference type="PRINTS" id="PR01366">
    <property type="entry name" value="ROYALJELLY"/>
</dbReference>
<gene>
    <name evidence="8" type="primary">Mrjp1_0</name>
    <name evidence="8" type="ORF">G6Z75_0014327</name>
</gene>
<protein>
    <submittedName>
        <fullName evidence="8">MRJP1 protein</fullName>
    </submittedName>
</protein>
<dbReference type="Gene3D" id="2.120.10.30">
    <property type="entry name" value="TolB, C-terminal domain"/>
    <property type="match status" value="2"/>
</dbReference>
<evidence type="ECO:0000256" key="6">
    <source>
        <dbReference type="SAM" id="Phobius"/>
    </source>
</evidence>
<evidence type="ECO:0000256" key="4">
    <source>
        <dbReference type="ARBA" id="ARBA00022729"/>
    </source>
</evidence>
<accession>A0A836FB65</accession>
<keyword evidence="6" id="KW-0812">Transmembrane</keyword>
<sequence length="739" mass="84007">MKYLSCTLLILWMTTATFGIKVNYIYEWKYVDYIWESNEQKEDAIKSGTYNRSACTLFDADKAKDSIRCNHIFILDSGKIGPDYICNPKLLIFNLKDDTLVKTIYIPFHIANNATGFGLLFAPFVYVPKKCTQFLHKMIVFIGVIQSKGLVVYDSSVKSMCRVESDYMIPTSNFASIANQKFRFDGGIFSIVTLYDDLYYVTTPGTKIYKMKIKSLLKCPNIEEANKKTKIAIKIPSDSGQIASAGHSIFYGDSDGNAILGTNVFQKLGKNTVILAQDDKKLQAISSLKASYYWNKLIGLSDRYHRYVLGTVNLNEVNIRYFEMDLTKIQKKMDATVKMKYSLCILIILSTAIVSFGVELNVVYEWKYCEYEWKNQQQKENAINSKFYDPHLCFFFDAIKADDGRVFISTPKYFDHGVPASLATVTNTTGPGGPLLRPYPDWSWHNNTSCMCDGIVNVHRIYIKCNHIFVLDSGEVGLNQICNPKLLIFDLKDDTLVKTIYIPLDMATDEKDIGLLVAPFTYVPGECTQFLDKMILFMADSKGSGIVVYNSSRKHMCRVESDYLKPTDTSFSIAGQNFNFSSGIFDMTIFDELYYPIAAGKEIYKIKLDRLLECPNKEEANKHTEFVTKLQSQSVYITSTEHSIFYGNNIGMAILGKNVSKKSANKNTVVIAQDDKNFQAVSSLKTLYYWNQLTGVSNRFQRFTTGTLKLDEINGRYFEMDLTEILKKMNSTPSEIIKS</sequence>
<feature type="transmembrane region" description="Helical" evidence="6">
    <location>
        <begin position="341"/>
        <end position="364"/>
    </location>
</feature>
<feature type="non-terminal residue" evidence="8">
    <location>
        <position position="739"/>
    </location>
</feature>
<dbReference type="EMBL" id="JAANHZ010000088">
    <property type="protein sequence ID" value="KAG5316109.1"/>
    <property type="molecule type" value="Genomic_DNA"/>
</dbReference>
<dbReference type="GO" id="GO:0005576">
    <property type="term" value="C:extracellular region"/>
    <property type="evidence" value="ECO:0007669"/>
    <property type="project" value="UniProtKB-SubCell"/>
</dbReference>
<evidence type="ECO:0000256" key="7">
    <source>
        <dbReference type="SAM" id="SignalP"/>
    </source>
</evidence>
<evidence type="ECO:0000313" key="9">
    <source>
        <dbReference type="Proteomes" id="UP000667349"/>
    </source>
</evidence>
<evidence type="ECO:0000313" key="8">
    <source>
        <dbReference type="EMBL" id="KAG5316109.1"/>
    </source>
</evidence>
<keyword evidence="5" id="KW-0325">Glycoprotein</keyword>
<organism evidence="8 9">
    <name type="scientific">Acromyrmex insinuator</name>
    <dbReference type="NCBI Taxonomy" id="230686"/>
    <lineage>
        <taxon>Eukaryota</taxon>
        <taxon>Metazoa</taxon>
        <taxon>Ecdysozoa</taxon>
        <taxon>Arthropoda</taxon>
        <taxon>Hexapoda</taxon>
        <taxon>Insecta</taxon>
        <taxon>Pterygota</taxon>
        <taxon>Neoptera</taxon>
        <taxon>Endopterygota</taxon>
        <taxon>Hymenoptera</taxon>
        <taxon>Apocrita</taxon>
        <taxon>Aculeata</taxon>
        <taxon>Formicoidea</taxon>
        <taxon>Formicidae</taxon>
        <taxon>Myrmicinae</taxon>
        <taxon>Acromyrmex</taxon>
    </lineage>
</organism>
<name>A0A836FB65_9HYME</name>
<evidence type="ECO:0000256" key="5">
    <source>
        <dbReference type="ARBA" id="ARBA00023180"/>
    </source>
</evidence>
<comment type="subcellular location">
    <subcellularLocation>
        <location evidence="1">Secreted</location>
    </subcellularLocation>
</comment>
<dbReference type="PANTHER" id="PTHR10009">
    <property type="entry name" value="PROTEIN YELLOW-RELATED"/>
    <property type="match status" value="1"/>
</dbReference>
<keyword evidence="3" id="KW-0964">Secreted</keyword>
<dbReference type="Pfam" id="PF03022">
    <property type="entry name" value="MRJP"/>
    <property type="match status" value="2"/>
</dbReference>
<comment type="caution">
    <text evidence="8">The sequence shown here is derived from an EMBL/GenBank/DDBJ whole genome shotgun (WGS) entry which is preliminary data.</text>
</comment>
<evidence type="ECO:0000256" key="2">
    <source>
        <dbReference type="ARBA" id="ARBA00009127"/>
    </source>
</evidence>
<feature type="chain" id="PRO_5032983190" evidence="7">
    <location>
        <begin position="20"/>
        <end position="739"/>
    </location>
</feature>
<comment type="similarity">
    <text evidence="2">Belongs to the major royal jelly protein family.</text>
</comment>
<evidence type="ECO:0000256" key="3">
    <source>
        <dbReference type="ARBA" id="ARBA00022525"/>
    </source>
</evidence>
<reference evidence="8" key="1">
    <citation type="submission" date="2020-02" db="EMBL/GenBank/DDBJ databases">
        <title>Relaxed selection underlies rapid genomic changes in the transitions from sociality to social parasitism in ants.</title>
        <authorList>
            <person name="Bi X."/>
        </authorList>
    </citation>
    <scope>NUCLEOTIDE SEQUENCE</scope>
    <source>
        <strain evidence="8">BGI-DK2013a</strain>
        <tissue evidence="8">Whole body</tissue>
    </source>
</reference>
<proteinExistence type="inferred from homology"/>
<keyword evidence="6" id="KW-0472">Membrane</keyword>